<dbReference type="PANTHER" id="PTHR39175">
    <property type="entry name" value="FAMILY PROTEIN, PUTATIVE (AFU_ORTHOLOGUE AFUA_3G15060)-RELATED"/>
    <property type="match status" value="1"/>
</dbReference>
<dbReference type="PANTHER" id="PTHR39175:SF1">
    <property type="entry name" value="FAMILY PROTEIN, PUTATIVE (AFU_ORTHOLOGUE AFUA_3G15060)-RELATED"/>
    <property type="match status" value="1"/>
</dbReference>
<dbReference type="Proteomes" id="UP001493487">
    <property type="component" value="Unassembled WGS sequence"/>
</dbReference>
<dbReference type="Pfam" id="PF00903">
    <property type="entry name" value="Glyoxalase"/>
    <property type="match status" value="1"/>
</dbReference>
<dbReference type="EMBL" id="JASKHM010000005">
    <property type="protein sequence ID" value="MEQ4482838.1"/>
    <property type="molecule type" value="Genomic_DNA"/>
</dbReference>
<protein>
    <submittedName>
        <fullName evidence="2">Glyoxalase</fullName>
    </submittedName>
</protein>
<dbReference type="InterPro" id="IPR029068">
    <property type="entry name" value="Glyas_Bleomycin-R_OHBP_Dase"/>
</dbReference>
<dbReference type="Gene3D" id="3.10.180.10">
    <property type="entry name" value="2,3-Dihydroxybiphenyl 1,2-Dioxygenase, domain 1"/>
    <property type="match status" value="1"/>
</dbReference>
<keyword evidence="3" id="KW-1185">Reference proteome</keyword>
<dbReference type="PROSITE" id="PS51819">
    <property type="entry name" value="VOC"/>
    <property type="match status" value="1"/>
</dbReference>
<sequence length="129" mass="14858">MSFVFLGIDHVQLAANEGCEPDARKFYGELLGWTEIPKPESLRQRGGVWFQCGTHQVHIGVQKNFLPATKAHPAFGVQNINLLRQHLIQHNIQIINDDARESEDCLRFYLNDPFGNRLEFIEWGVVRDE</sequence>
<evidence type="ECO:0000313" key="3">
    <source>
        <dbReference type="Proteomes" id="UP001493487"/>
    </source>
</evidence>
<feature type="domain" description="VOC" evidence="1">
    <location>
        <begin position="7"/>
        <end position="123"/>
    </location>
</feature>
<comment type="caution">
    <text evidence="2">The sequence shown here is derived from an EMBL/GenBank/DDBJ whole genome shotgun (WGS) entry which is preliminary data.</text>
</comment>
<organism evidence="2 3">
    <name type="scientific">Cohnella silvisoli</name>
    <dbReference type="NCBI Taxonomy" id="2873699"/>
    <lineage>
        <taxon>Bacteria</taxon>
        <taxon>Bacillati</taxon>
        <taxon>Bacillota</taxon>
        <taxon>Bacilli</taxon>
        <taxon>Bacillales</taxon>
        <taxon>Paenibacillaceae</taxon>
        <taxon>Cohnella</taxon>
    </lineage>
</organism>
<dbReference type="InterPro" id="IPR004360">
    <property type="entry name" value="Glyas_Fos-R_dOase_dom"/>
</dbReference>
<reference evidence="2 3" key="1">
    <citation type="journal article" date="2023" name="Genome Announc.">
        <title>Pan-Genome Analyses of the Genus Cohnella and Proposal of the Novel Species Cohnella silvisoli sp. nov., Isolated from Forest Soil.</title>
        <authorList>
            <person name="Wang C."/>
            <person name="Mao L."/>
            <person name="Bao G."/>
            <person name="Zhu H."/>
        </authorList>
    </citation>
    <scope>NUCLEOTIDE SEQUENCE [LARGE SCALE GENOMIC DNA]</scope>
    <source>
        <strain evidence="2 3">NL03-T5-1</strain>
    </source>
</reference>
<dbReference type="RefSeq" id="WP_232185544.1">
    <property type="nucleotide sequence ID" value="NZ_JAIOAP010000005.1"/>
</dbReference>
<proteinExistence type="predicted"/>
<evidence type="ECO:0000259" key="1">
    <source>
        <dbReference type="PROSITE" id="PS51819"/>
    </source>
</evidence>
<name>A0ABV1KS18_9BACL</name>
<dbReference type="InterPro" id="IPR037523">
    <property type="entry name" value="VOC_core"/>
</dbReference>
<dbReference type="SUPFAM" id="SSF54593">
    <property type="entry name" value="Glyoxalase/Bleomycin resistance protein/Dihydroxybiphenyl dioxygenase"/>
    <property type="match status" value="1"/>
</dbReference>
<evidence type="ECO:0000313" key="2">
    <source>
        <dbReference type="EMBL" id="MEQ4482838.1"/>
    </source>
</evidence>
<accession>A0ABV1KS18</accession>
<gene>
    <name evidence="2" type="ORF">QJS35_10560</name>
</gene>